<dbReference type="PANTHER" id="PTHR11851">
    <property type="entry name" value="METALLOPROTEASE"/>
    <property type="match status" value="1"/>
</dbReference>
<dbReference type="InterPro" id="IPR007863">
    <property type="entry name" value="Peptidase_M16_C"/>
</dbReference>
<gene>
    <name evidence="5" type="ORF">D1B33_01750</name>
</gene>
<proteinExistence type="inferred from homology"/>
<dbReference type="FunFam" id="3.30.830.10:FF:000008">
    <property type="entry name" value="Mitochondrial-processing peptidase subunit beta"/>
    <property type="match status" value="1"/>
</dbReference>
<dbReference type="GO" id="GO:0004222">
    <property type="term" value="F:metalloendopeptidase activity"/>
    <property type="evidence" value="ECO:0007669"/>
    <property type="project" value="InterPro"/>
</dbReference>
<organism evidence="5 6">
    <name type="scientific">Ureibacillus yapensis</name>
    <dbReference type="NCBI Taxonomy" id="2304605"/>
    <lineage>
        <taxon>Bacteria</taxon>
        <taxon>Bacillati</taxon>
        <taxon>Bacillota</taxon>
        <taxon>Bacilli</taxon>
        <taxon>Bacillales</taxon>
        <taxon>Caryophanaceae</taxon>
        <taxon>Ureibacillus</taxon>
    </lineage>
</organism>
<comment type="similarity">
    <text evidence="1 2">Belongs to the peptidase M16 family.</text>
</comment>
<dbReference type="InterPro" id="IPR001431">
    <property type="entry name" value="Pept_M16_Zn_BS"/>
</dbReference>
<dbReference type="GO" id="GO:0006508">
    <property type="term" value="P:proteolysis"/>
    <property type="evidence" value="ECO:0007669"/>
    <property type="project" value="InterPro"/>
</dbReference>
<dbReference type="PROSITE" id="PS00143">
    <property type="entry name" value="INSULINASE"/>
    <property type="match status" value="1"/>
</dbReference>
<feature type="domain" description="Peptidase M16 C-terminal" evidence="4">
    <location>
        <begin position="166"/>
        <end position="340"/>
    </location>
</feature>
<reference evidence="5 6" key="1">
    <citation type="submission" date="2018-08" db="EMBL/GenBank/DDBJ databases">
        <title>Lysinibacillus sp. YLB-03 draft genome sequence.</title>
        <authorList>
            <person name="Yu L."/>
        </authorList>
    </citation>
    <scope>NUCLEOTIDE SEQUENCE [LARGE SCALE GENOMIC DNA]</scope>
    <source>
        <strain evidence="5 6">YLB-03</strain>
    </source>
</reference>
<dbReference type="EMBL" id="QWEI01000001">
    <property type="protein sequence ID" value="RHW39595.1"/>
    <property type="molecule type" value="Genomic_DNA"/>
</dbReference>
<dbReference type="InterPro" id="IPR011249">
    <property type="entry name" value="Metalloenz_LuxS/M16"/>
</dbReference>
<evidence type="ECO:0000313" key="6">
    <source>
        <dbReference type="Proteomes" id="UP000265692"/>
    </source>
</evidence>
<feature type="domain" description="Peptidase M16 N-terminal" evidence="3">
    <location>
        <begin position="12"/>
        <end position="159"/>
    </location>
</feature>
<evidence type="ECO:0000256" key="2">
    <source>
        <dbReference type="RuleBase" id="RU004447"/>
    </source>
</evidence>
<name>A0A396SE82_9BACL</name>
<evidence type="ECO:0000259" key="3">
    <source>
        <dbReference type="Pfam" id="PF00675"/>
    </source>
</evidence>
<dbReference type="OrthoDB" id="9811314at2"/>
<dbReference type="Proteomes" id="UP000265692">
    <property type="component" value="Unassembled WGS sequence"/>
</dbReference>
<dbReference type="InterPro" id="IPR011765">
    <property type="entry name" value="Pept_M16_N"/>
</dbReference>
<dbReference type="SUPFAM" id="SSF63411">
    <property type="entry name" value="LuxS/MPP-like metallohydrolase"/>
    <property type="match status" value="2"/>
</dbReference>
<dbReference type="RefSeq" id="WP_118874607.1">
    <property type="nucleotide sequence ID" value="NZ_QWEI01000001.1"/>
</dbReference>
<dbReference type="Gene3D" id="3.30.830.10">
    <property type="entry name" value="Metalloenzyme, LuxS/M16 peptidase-like"/>
    <property type="match status" value="2"/>
</dbReference>
<dbReference type="Pfam" id="PF05193">
    <property type="entry name" value="Peptidase_M16_C"/>
    <property type="match status" value="1"/>
</dbReference>
<keyword evidence="6" id="KW-1185">Reference proteome</keyword>
<dbReference type="InterPro" id="IPR050361">
    <property type="entry name" value="MPP/UQCRC_Complex"/>
</dbReference>
<dbReference type="GO" id="GO:0046872">
    <property type="term" value="F:metal ion binding"/>
    <property type="evidence" value="ECO:0007669"/>
    <property type="project" value="InterPro"/>
</dbReference>
<evidence type="ECO:0000259" key="4">
    <source>
        <dbReference type="Pfam" id="PF05193"/>
    </source>
</evidence>
<dbReference type="PANTHER" id="PTHR11851:SF49">
    <property type="entry name" value="MITOCHONDRIAL-PROCESSING PEPTIDASE SUBUNIT ALPHA"/>
    <property type="match status" value="1"/>
</dbReference>
<protein>
    <submittedName>
        <fullName evidence="5">Insulinase family protein</fullName>
    </submittedName>
</protein>
<accession>A0A396SE82</accession>
<dbReference type="AlphaFoldDB" id="A0A396SE82"/>
<evidence type="ECO:0000313" key="5">
    <source>
        <dbReference type="EMBL" id="RHW39595.1"/>
    </source>
</evidence>
<comment type="caution">
    <text evidence="5">The sequence shown here is derived from an EMBL/GenBank/DDBJ whole genome shotgun (WGS) entry which is preliminary data.</text>
</comment>
<sequence length="408" mass="45791">MVTVYTCQNGVRIVSEEIPHVRSISVGIWVGAGSRFESPEENGITHFIEHMLFKGTKTRTARQIAEEFDRIGGEINAFTSKENTCYYAKVLDHHGELAVSILADMFFNSTFDANEIDKERQVVLEEILMSEDAPDDDVHEQLWQVMYPTDALGLPILGTNTTLPTFTGDTIRRYMEKHYSPENIVISIAGNITKQLLLHIEKLFGGYERSDYAVKSTLSYPEFHSGKIVKQREVEQSHLAISYPGIGVKDPKLSSFIALNNVIGGNMSSRLFQEIREERGLAYTIYSYQSCYEDVGAFTIYGSTNNQQLTHMHDTINETLQNIAAEGISETELSNTKEQLKGSFVLGLESTTSRMSRNGRNELIHNRQISMDEILANIDEVSMHTVNELIESIFTADPAISIIGQGVK</sequence>
<dbReference type="Pfam" id="PF00675">
    <property type="entry name" value="Peptidase_M16"/>
    <property type="match status" value="1"/>
</dbReference>
<evidence type="ECO:0000256" key="1">
    <source>
        <dbReference type="ARBA" id="ARBA00007261"/>
    </source>
</evidence>